<reference evidence="1" key="1">
    <citation type="submission" date="2024-03" db="EMBL/GenBank/DDBJ databases">
        <title>Human intestinal bacterial collection.</title>
        <authorList>
            <person name="Pauvert C."/>
            <person name="Hitch T.C.A."/>
            <person name="Clavel T."/>
        </authorList>
    </citation>
    <scope>NUCLEOTIDE SEQUENCE</scope>
    <source>
        <strain evidence="1">CLA-AA-H227</strain>
    </source>
</reference>
<dbReference type="EMBL" id="JBBMEW010000001">
    <property type="protein sequence ID" value="MEQ2525577.1"/>
    <property type="molecule type" value="Genomic_DNA"/>
</dbReference>
<dbReference type="Proteomes" id="UP001439875">
    <property type="component" value="Unassembled WGS sequence"/>
</dbReference>
<keyword evidence="2" id="KW-1185">Reference proteome</keyword>
<keyword evidence="1" id="KW-0540">Nuclease</keyword>
<organism evidence="1 2">
    <name type="scientific">Robertmurraya yapensis</name>
    <name type="common">ex Hitch et al 2024</name>
    <dbReference type="NCBI Taxonomy" id="3133160"/>
    <lineage>
        <taxon>Bacteria</taxon>
        <taxon>Bacillati</taxon>
        <taxon>Bacillota</taxon>
        <taxon>Bacilli</taxon>
        <taxon>Bacillales</taxon>
        <taxon>Bacillaceae</taxon>
        <taxon>Robertmurraya</taxon>
    </lineage>
</organism>
<evidence type="ECO:0000313" key="1">
    <source>
        <dbReference type="EMBL" id="MEQ2525577.1"/>
    </source>
</evidence>
<evidence type="ECO:0000313" key="2">
    <source>
        <dbReference type="Proteomes" id="UP001439875"/>
    </source>
</evidence>
<comment type="caution">
    <text evidence="1">The sequence shown here is derived from an EMBL/GenBank/DDBJ whole genome shotgun (WGS) entry which is preliminary data.</text>
</comment>
<keyword evidence="1" id="KW-0378">Hydrolase</keyword>
<keyword evidence="1" id="KW-0255">Endonuclease</keyword>
<protein>
    <submittedName>
        <fullName evidence="1">HNH endonuclease</fullName>
    </submittedName>
</protein>
<name>A0ACC6S6L7_9BACI</name>
<gene>
    <name evidence="1" type="ORF">WMO40_02600</name>
</gene>
<accession>A0ACC6S6L7</accession>
<sequence length="240" mass="26345">MAGGKFLINLGTSFVFGSLKYGYKLIAEPENRVRNTVFLASSMVGLGLLGDVVEAASESGSDFVDSIDTNSTGYESFSPSSTQPQNVSMLALALKHRAAEVKIETINDHLLDNIHPETEIPFVENTVETSTDIIIGVFPSFESLYDIQLPKAQHLASDDVQFKIANRMLYADIICESSIAEDLELSQVEIENLIRGITPEGYTWHHNEEPGVLQLVNEEIHSNTAHTGGREIWGGGESFR</sequence>
<proteinExistence type="predicted"/>